<proteinExistence type="predicted"/>
<name>A0ACC0B0V3_CATRO</name>
<keyword evidence="2" id="KW-1185">Reference proteome</keyword>
<gene>
    <name evidence="1" type="ORF">M9H77_15930</name>
</gene>
<dbReference type="Proteomes" id="UP001060085">
    <property type="component" value="Linkage Group LG04"/>
</dbReference>
<comment type="caution">
    <text evidence="1">The sequence shown here is derived from an EMBL/GenBank/DDBJ whole genome shotgun (WGS) entry which is preliminary data.</text>
</comment>
<organism evidence="1 2">
    <name type="scientific">Catharanthus roseus</name>
    <name type="common">Madagascar periwinkle</name>
    <name type="synonym">Vinca rosea</name>
    <dbReference type="NCBI Taxonomy" id="4058"/>
    <lineage>
        <taxon>Eukaryota</taxon>
        <taxon>Viridiplantae</taxon>
        <taxon>Streptophyta</taxon>
        <taxon>Embryophyta</taxon>
        <taxon>Tracheophyta</taxon>
        <taxon>Spermatophyta</taxon>
        <taxon>Magnoliopsida</taxon>
        <taxon>eudicotyledons</taxon>
        <taxon>Gunneridae</taxon>
        <taxon>Pentapetalae</taxon>
        <taxon>asterids</taxon>
        <taxon>lamiids</taxon>
        <taxon>Gentianales</taxon>
        <taxon>Apocynaceae</taxon>
        <taxon>Rauvolfioideae</taxon>
        <taxon>Vinceae</taxon>
        <taxon>Catharanthinae</taxon>
        <taxon>Catharanthus</taxon>
    </lineage>
</organism>
<sequence>MLARCSVSSSSPFSRWIISRPSSTKLFVGVVSSNTDLSFNAKLGDWRFYLLKKVMFLHLARSLQEGLSYDTNETILKDAFEPHGEIIEVKVICNHVSGKSKGYGFVHFTTENAASNALKEMNGKKHSCAVCPQKMTAAIASLVVAEYFLWILLLLSCMLEEHSDCPSS</sequence>
<evidence type="ECO:0000313" key="1">
    <source>
        <dbReference type="EMBL" id="KAI5666077.1"/>
    </source>
</evidence>
<dbReference type="EMBL" id="CM044704">
    <property type="protein sequence ID" value="KAI5666077.1"/>
    <property type="molecule type" value="Genomic_DNA"/>
</dbReference>
<protein>
    <submittedName>
        <fullName evidence="1">Uncharacterized protein</fullName>
    </submittedName>
</protein>
<evidence type="ECO:0000313" key="2">
    <source>
        <dbReference type="Proteomes" id="UP001060085"/>
    </source>
</evidence>
<accession>A0ACC0B0V3</accession>
<reference evidence="2" key="1">
    <citation type="journal article" date="2023" name="Nat. Plants">
        <title>Single-cell RNA sequencing provides a high-resolution roadmap for understanding the multicellular compartmentation of specialized metabolism.</title>
        <authorList>
            <person name="Sun S."/>
            <person name="Shen X."/>
            <person name="Li Y."/>
            <person name="Li Y."/>
            <person name="Wang S."/>
            <person name="Li R."/>
            <person name="Zhang H."/>
            <person name="Shen G."/>
            <person name="Guo B."/>
            <person name="Wei J."/>
            <person name="Xu J."/>
            <person name="St-Pierre B."/>
            <person name="Chen S."/>
            <person name="Sun C."/>
        </authorList>
    </citation>
    <scope>NUCLEOTIDE SEQUENCE [LARGE SCALE GENOMIC DNA]</scope>
</reference>